<organism evidence="12 14">
    <name type="scientific">Carya illinoinensis</name>
    <name type="common">Pecan</name>
    <dbReference type="NCBI Taxonomy" id="32201"/>
    <lineage>
        <taxon>Eukaryota</taxon>
        <taxon>Viridiplantae</taxon>
        <taxon>Streptophyta</taxon>
        <taxon>Embryophyta</taxon>
        <taxon>Tracheophyta</taxon>
        <taxon>Spermatophyta</taxon>
        <taxon>Magnoliopsida</taxon>
        <taxon>eudicotyledons</taxon>
        <taxon>Gunneridae</taxon>
        <taxon>Pentapetalae</taxon>
        <taxon>rosids</taxon>
        <taxon>fabids</taxon>
        <taxon>Fagales</taxon>
        <taxon>Juglandaceae</taxon>
        <taxon>Carya</taxon>
    </lineage>
</organism>
<dbReference type="Pfam" id="PF20451">
    <property type="entry name" value="Calmod_bind_M"/>
    <property type="match status" value="1"/>
</dbReference>
<dbReference type="InterPro" id="IPR012416">
    <property type="entry name" value="CBP60"/>
</dbReference>
<reference evidence="13" key="2">
    <citation type="submission" date="2021-01" db="EMBL/GenBank/DDBJ databases">
        <authorList>
            <person name="Lovell J.T."/>
            <person name="Bentley N."/>
            <person name="Bhattarai G."/>
            <person name="Jenkins J.W."/>
            <person name="Sreedasyam A."/>
            <person name="Alarcon Y."/>
            <person name="Bock C."/>
            <person name="Boston L."/>
            <person name="Carlson J."/>
            <person name="Cervantes K."/>
            <person name="Clermont K."/>
            <person name="Krom N."/>
            <person name="Kubenka K."/>
            <person name="Mamidi S."/>
            <person name="Mattison C."/>
            <person name="Monteros M."/>
            <person name="Pisani C."/>
            <person name="Plott C."/>
            <person name="Rajasekar S."/>
            <person name="Rhein H.S."/>
            <person name="Rohla C."/>
            <person name="Song M."/>
            <person name="Hilaire R.S."/>
            <person name="Shu S."/>
            <person name="Wells L."/>
            <person name="Wang X."/>
            <person name="Webber J."/>
            <person name="Heerema R.J."/>
            <person name="Klein P."/>
            <person name="Conner P."/>
            <person name="Grauke L."/>
            <person name="Grimwood J."/>
            <person name="Schmutz J."/>
            <person name="Randall J.J."/>
        </authorList>
    </citation>
    <scope>NUCLEOTIDE SEQUENCE</scope>
    <source>
        <tissue evidence="13">Leaf</tissue>
    </source>
</reference>
<comment type="similarity">
    <text evidence="2">Belongs to the plant ACBP60 protein family.</text>
</comment>
<dbReference type="InterPro" id="IPR046831">
    <property type="entry name" value="Calmodulin_bind_N"/>
</dbReference>
<dbReference type="EMBL" id="CM031823">
    <property type="protein sequence ID" value="KAG6627494.1"/>
    <property type="molecule type" value="Genomic_DNA"/>
</dbReference>
<dbReference type="PANTHER" id="PTHR31713:SF42">
    <property type="entry name" value="PROTEIN SAR DEFICIENT 1"/>
    <property type="match status" value="1"/>
</dbReference>
<reference evidence="12" key="1">
    <citation type="submission" date="2020-12" db="EMBL/GenBank/DDBJ databases">
        <title>WGS assembly of Carya illinoinensis cv. Pawnee.</title>
        <authorList>
            <person name="Platts A."/>
            <person name="Shu S."/>
            <person name="Wright S."/>
            <person name="Barry K."/>
            <person name="Edger P."/>
            <person name="Pires J.C."/>
            <person name="Schmutz J."/>
        </authorList>
    </citation>
    <scope>NUCLEOTIDE SEQUENCE</scope>
    <source>
        <tissue evidence="12">Leaf</tissue>
    </source>
</reference>
<dbReference type="InterPro" id="IPR046830">
    <property type="entry name" value="Calmod_bind_M"/>
</dbReference>
<dbReference type="GO" id="GO:0005516">
    <property type="term" value="F:calmodulin binding"/>
    <property type="evidence" value="ECO:0007669"/>
    <property type="project" value="InterPro"/>
</dbReference>
<feature type="domain" description="Calmodulin binding protein-like N-terminal" evidence="9">
    <location>
        <begin position="87"/>
        <end position="237"/>
    </location>
</feature>
<evidence type="ECO:0000313" key="13">
    <source>
        <dbReference type="EMBL" id="KAG6675729.1"/>
    </source>
</evidence>
<dbReference type="InterPro" id="IPR046829">
    <property type="entry name" value="Calmod_bind_C"/>
</dbReference>
<evidence type="ECO:0000256" key="2">
    <source>
        <dbReference type="ARBA" id="ARBA00007214"/>
    </source>
</evidence>
<feature type="domain" description="Calmodulin binding protein C-terminal" evidence="11">
    <location>
        <begin position="320"/>
        <end position="380"/>
    </location>
</feature>
<keyword evidence="7" id="KW-0539">Nucleus</keyword>
<comment type="subcellular location">
    <subcellularLocation>
        <location evidence="1">Nucleus</location>
    </subcellularLocation>
</comment>
<gene>
    <name evidence="12" type="ORF">CIPAW_15G132400</name>
    <name evidence="13" type="ORF">I3842_15G118100</name>
</gene>
<evidence type="ECO:0000313" key="12">
    <source>
        <dbReference type="EMBL" id="KAG6627494.1"/>
    </source>
</evidence>
<evidence type="ECO:0000259" key="10">
    <source>
        <dbReference type="Pfam" id="PF20451"/>
    </source>
</evidence>
<evidence type="ECO:0000256" key="5">
    <source>
        <dbReference type="ARBA" id="ARBA00023159"/>
    </source>
</evidence>
<evidence type="ECO:0000256" key="8">
    <source>
        <dbReference type="SAM" id="MobiDB-lite"/>
    </source>
</evidence>
<dbReference type="GO" id="GO:0003700">
    <property type="term" value="F:DNA-binding transcription factor activity"/>
    <property type="evidence" value="ECO:0007669"/>
    <property type="project" value="TreeGrafter"/>
</dbReference>
<evidence type="ECO:0000256" key="6">
    <source>
        <dbReference type="ARBA" id="ARBA00023163"/>
    </source>
</evidence>
<keyword evidence="6" id="KW-0804">Transcription</keyword>
<evidence type="ECO:0000259" key="9">
    <source>
        <dbReference type="Pfam" id="PF07887"/>
    </source>
</evidence>
<evidence type="ECO:0000256" key="1">
    <source>
        <dbReference type="ARBA" id="ARBA00004123"/>
    </source>
</evidence>
<evidence type="ECO:0008006" key="15">
    <source>
        <dbReference type="Google" id="ProtNLM"/>
    </source>
</evidence>
<dbReference type="GO" id="GO:0043565">
    <property type="term" value="F:sequence-specific DNA binding"/>
    <property type="evidence" value="ECO:0007669"/>
    <property type="project" value="TreeGrafter"/>
</dbReference>
<accession>A0A8T1NEE7</accession>
<feature type="domain" description="Calmodulin binding protein central" evidence="10">
    <location>
        <begin position="250"/>
        <end position="315"/>
    </location>
</feature>
<comment type="caution">
    <text evidence="12">The sequence shown here is derived from an EMBL/GenBank/DDBJ whole genome shotgun (WGS) entry which is preliminary data.</text>
</comment>
<dbReference type="Pfam" id="PF07887">
    <property type="entry name" value="Calmodulin_bind"/>
    <property type="match status" value="1"/>
</dbReference>
<keyword evidence="14" id="KW-1185">Reference proteome</keyword>
<keyword evidence="5" id="KW-0010">Activator</keyword>
<keyword evidence="3" id="KW-0805">Transcription regulation</keyword>
<feature type="region of interest" description="Disordered" evidence="8">
    <location>
        <begin position="1"/>
        <end position="25"/>
    </location>
</feature>
<dbReference type="GO" id="GO:0005634">
    <property type="term" value="C:nucleus"/>
    <property type="evidence" value="ECO:0007669"/>
    <property type="project" value="UniProtKB-SubCell"/>
</dbReference>
<dbReference type="GO" id="GO:0080142">
    <property type="term" value="P:regulation of salicylic acid biosynthetic process"/>
    <property type="evidence" value="ECO:0007669"/>
    <property type="project" value="TreeGrafter"/>
</dbReference>
<dbReference type="Pfam" id="PF20452">
    <property type="entry name" value="Calmod_bind_C"/>
    <property type="match status" value="1"/>
</dbReference>
<dbReference type="AlphaFoldDB" id="A0A8T1NEE7"/>
<evidence type="ECO:0000259" key="11">
    <source>
        <dbReference type="Pfam" id="PF20452"/>
    </source>
</evidence>
<evidence type="ECO:0000313" key="14">
    <source>
        <dbReference type="Proteomes" id="UP000811609"/>
    </source>
</evidence>
<evidence type="ECO:0000256" key="7">
    <source>
        <dbReference type="ARBA" id="ARBA00023242"/>
    </source>
</evidence>
<dbReference type="PANTHER" id="PTHR31713">
    <property type="entry name" value="OS02G0177800 PROTEIN"/>
    <property type="match status" value="1"/>
</dbReference>
<evidence type="ECO:0000256" key="3">
    <source>
        <dbReference type="ARBA" id="ARBA00023015"/>
    </source>
</evidence>
<sequence>MAAKRFFNESESNQDDQPGEKRRRPRSFASVIGEVVMVNSIQNIFSGLEPLLRRVVKEEVENGLKRCSNSLTRSPSLRIQALEPSSLRLIFSTKLSLPIFTGSKIADIDNNPLHVLLVDKSCDSMIPIHLPHPIKIEIVVLDGDFHAGQDCGTEIWTSKEYDSKIVKERTGKRPLLAGELVVTMRDGVAPIGDIEFTDNSSWIRSRKFRLGAKVAPGSYQGVRISEAMTEAFVVKDHRGELYKKHHPPALGDEVWRLEKIGKEGAFHKKLQSEGINTVQEFLKLSVVHPQRLRKILGPGMSEKMWEVTIRHAKTCVLGSKLYLFRRNEHIIILNPICQVVRAVTDGQVYVPTRDLNNINRNSIQELARAAYANWSSLQEVDGTLMHETPLLTQGETINEQYPCNHHQQQLSMVKPFHQQDDHQGYNIVDRSTIDVVYGGLGDEQIRSCGDWIISMPIENGFNYSTISESSSDGEFVPSKLAPFLLHD</sequence>
<dbReference type="EMBL" id="CM031839">
    <property type="protein sequence ID" value="KAG6675729.1"/>
    <property type="molecule type" value="Genomic_DNA"/>
</dbReference>
<dbReference type="Proteomes" id="UP000811246">
    <property type="component" value="Chromosome 15"/>
</dbReference>
<dbReference type="Proteomes" id="UP000811609">
    <property type="component" value="Chromosome 15"/>
</dbReference>
<evidence type="ECO:0000256" key="4">
    <source>
        <dbReference type="ARBA" id="ARBA00023125"/>
    </source>
</evidence>
<proteinExistence type="inferred from homology"/>
<protein>
    <recommendedName>
        <fullName evidence="15">Protein SAR DEFICIENT 1</fullName>
    </recommendedName>
</protein>
<keyword evidence="4" id="KW-0238">DNA-binding</keyword>
<name>A0A8T1NEE7_CARIL</name>